<proteinExistence type="predicted"/>
<dbReference type="Gene3D" id="1.10.287.130">
    <property type="match status" value="1"/>
</dbReference>
<evidence type="ECO:0000256" key="2">
    <source>
        <dbReference type="ARBA" id="ARBA00004651"/>
    </source>
</evidence>
<organism evidence="18 19">
    <name type="scientific">Pelosinus baikalensis</name>
    <dbReference type="NCBI Taxonomy" id="2892015"/>
    <lineage>
        <taxon>Bacteria</taxon>
        <taxon>Bacillati</taxon>
        <taxon>Bacillota</taxon>
        <taxon>Negativicutes</taxon>
        <taxon>Selenomonadales</taxon>
        <taxon>Sporomusaceae</taxon>
        <taxon>Pelosinus</taxon>
    </lineage>
</organism>
<dbReference type="EMBL" id="JAJHJB010000017">
    <property type="protein sequence ID" value="MCC5466311.1"/>
    <property type="molecule type" value="Genomic_DNA"/>
</dbReference>
<dbReference type="InterPro" id="IPR011620">
    <property type="entry name" value="Sig_transdc_His_kinase_LytS_TM"/>
</dbReference>
<keyword evidence="14" id="KW-0175">Coiled coil</keyword>
<dbReference type="CDD" id="cd00082">
    <property type="entry name" value="HisKA"/>
    <property type="match status" value="1"/>
</dbReference>
<keyword evidence="9" id="KW-0418">Kinase</keyword>
<keyword evidence="6" id="KW-0808">Transferase</keyword>
<dbReference type="NCBIfam" id="TIGR00229">
    <property type="entry name" value="sensory_box"/>
    <property type="match status" value="1"/>
</dbReference>
<keyword evidence="19" id="KW-1185">Reference proteome</keyword>
<feature type="transmembrane region" description="Helical" evidence="15">
    <location>
        <begin position="6"/>
        <end position="26"/>
    </location>
</feature>
<keyword evidence="4" id="KW-1003">Cell membrane</keyword>
<evidence type="ECO:0000256" key="3">
    <source>
        <dbReference type="ARBA" id="ARBA00012438"/>
    </source>
</evidence>
<feature type="domain" description="PAS" evidence="17">
    <location>
        <begin position="213"/>
        <end position="280"/>
    </location>
</feature>
<dbReference type="Pfam" id="PF13426">
    <property type="entry name" value="PAS_9"/>
    <property type="match status" value="1"/>
</dbReference>
<dbReference type="PROSITE" id="PS50109">
    <property type="entry name" value="HIS_KIN"/>
    <property type="match status" value="1"/>
</dbReference>
<evidence type="ECO:0000256" key="12">
    <source>
        <dbReference type="ARBA" id="ARBA00023012"/>
    </source>
</evidence>
<feature type="transmembrane region" description="Helical" evidence="15">
    <location>
        <begin position="171"/>
        <end position="189"/>
    </location>
</feature>
<evidence type="ECO:0000313" key="19">
    <source>
        <dbReference type="Proteomes" id="UP001165492"/>
    </source>
</evidence>
<dbReference type="RefSeq" id="WP_229535478.1">
    <property type="nucleotide sequence ID" value="NZ_JAJHJB010000017.1"/>
</dbReference>
<dbReference type="InterPro" id="IPR036890">
    <property type="entry name" value="HATPase_C_sf"/>
</dbReference>
<dbReference type="InterPro" id="IPR036097">
    <property type="entry name" value="HisK_dim/P_sf"/>
</dbReference>
<feature type="coiled-coil region" evidence="14">
    <location>
        <begin position="196"/>
        <end position="223"/>
    </location>
</feature>
<comment type="catalytic activity">
    <reaction evidence="1">
        <text>ATP + protein L-histidine = ADP + protein N-phospho-L-histidine.</text>
        <dbReference type="EC" id="2.7.13.3"/>
    </reaction>
</comment>
<keyword evidence="13 15" id="KW-0472">Membrane</keyword>
<accession>A0ABS8HSZ7</accession>
<dbReference type="InterPro" id="IPR003594">
    <property type="entry name" value="HATPase_dom"/>
</dbReference>
<reference evidence="18" key="1">
    <citation type="submission" date="2021-11" db="EMBL/GenBank/DDBJ databases">
        <title>Description of a new species Pelosinus isolated from the bottom sediments of Lake Baikal.</title>
        <authorList>
            <person name="Zakharyuk A."/>
        </authorList>
    </citation>
    <scope>NUCLEOTIDE SEQUENCE</scope>
    <source>
        <strain evidence="18">Bkl1</strain>
    </source>
</reference>
<keyword evidence="11 15" id="KW-1133">Transmembrane helix</keyword>
<comment type="caution">
    <text evidence="18">The sequence shown here is derived from an EMBL/GenBank/DDBJ whole genome shotgun (WGS) entry which is preliminary data.</text>
</comment>
<dbReference type="SMART" id="SM00091">
    <property type="entry name" value="PAS"/>
    <property type="match status" value="1"/>
</dbReference>
<feature type="domain" description="Histidine kinase" evidence="16">
    <location>
        <begin position="346"/>
        <end position="548"/>
    </location>
</feature>
<keyword evidence="7 15" id="KW-0812">Transmembrane</keyword>
<evidence type="ECO:0000256" key="10">
    <source>
        <dbReference type="ARBA" id="ARBA00022840"/>
    </source>
</evidence>
<dbReference type="InterPro" id="IPR005467">
    <property type="entry name" value="His_kinase_dom"/>
</dbReference>
<dbReference type="Pfam" id="PF07694">
    <property type="entry name" value="5TM-5TMR_LYT"/>
    <property type="match status" value="1"/>
</dbReference>
<dbReference type="SUPFAM" id="SSF47384">
    <property type="entry name" value="Homodimeric domain of signal transducing histidine kinase"/>
    <property type="match status" value="1"/>
</dbReference>
<dbReference type="SMART" id="SM00387">
    <property type="entry name" value="HATPase_c"/>
    <property type="match status" value="1"/>
</dbReference>
<dbReference type="Gene3D" id="3.30.565.10">
    <property type="entry name" value="Histidine kinase-like ATPase, C-terminal domain"/>
    <property type="match status" value="1"/>
</dbReference>
<name>A0ABS8HSZ7_9FIRM</name>
<dbReference type="InterPro" id="IPR004358">
    <property type="entry name" value="Sig_transdc_His_kin-like_C"/>
</dbReference>
<evidence type="ECO:0000256" key="1">
    <source>
        <dbReference type="ARBA" id="ARBA00000085"/>
    </source>
</evidence>
<keyword evidence="5" id="KW-0597">Phosphoprotein</keyword>
<dbReference type="Pfam" id="PF00512">
    <property type="entry name" value="HisKA"/>
    <property type="match status" value="1"/>
</dbReference>
<evidence type="ECO:0000256" key="9">
    <source>
        <dbReference type="ARBA" id="ARBA00022777"/>
    </source>
</evidence>
<dbReference type="PRINTS" id="PR00344">
    <property type="entry name" value="BCTRLSENSOR"/>
</dbReference>
<dbReference type="EC" id="2.7.13.3" evidence="3"/>
<feature type="transmembrane region" description="Helical" evidence="15">
    <location>
        <begin position="46"/>
        <end position="68"/>
    </location>
</feature>
<evidence type="ECO:0000256" key="4">
    <source>
        <dbReference type="ARBA" id="ARBA00022475"/>
    </source>
</evidence>
<evidence type="ECO:0000313" key="18">
    <source>
        <dbReference type="EMBL" id="MCC5466311.1"/>
    </source>
</evidence>
<evidence type="ECO:0000256" key="6">
    <source>
        <dbReference type="ARBA" id="ARBA00022679"/>
    </source>
</evidence>
<evidence type="ECO:0000256" key="5">
    <source>
        <dbReference type="ARBA" id="ARBA00022553"/>
    </source>
</evidence>
<dbReference type="CDD" id="cd00130">
    <property type="entry name" value="PAS"/>
    <property type="match status" value="1"/>
</dbReference>
<dbReference type="InterPro" id="IPR035965">
    <property type="entry name" value="PAS-like_dom_sf"/>
</dbReference>
<feature type="transmembrane region" description="Helical" evidence="15">
    <location>
        <begin position="110"/>
        <end position="128"/>
    </location>
</feature>
<evidence type="ECO:0000256" key="14">
    <source>
        <dbReference type="SAM" id="Coils"/>
    </source>
</evidence>
<dbReference type="Proteomes" id="UP001165492">
    <property type="component" value="Unassembled WGS sequence"/>
</dbReference>
<dbReference type="Pfam" id="PF02518">
    <property type="entry name" value="HATPase_c"/>
    <property type="match status" value="1"/>
</dbReference>
<gene>
    <name evidence="18" type="ORF">LMF89_13205</name>
</gene>
<dbReference type="Gene3D" id="3.30.450.20">
    <property type="entry name" value="PAS domain"/>
    <property type="match status" value="1"/>
</dbReference>
<keyword evidence="12" id="KW-0902">Two-component regulatory system</keyword>
<protein>
    <recommendedName>
        <fullName evidence="3">histidine kinase</fullName>
        <ecNumber evidence="3">2.7.13.3</ecNumber>
    </recommendedName>
</protein>
<feature type="transmembrane region" description="Helical" evidence="15">
    <location>
        <begin position="74"/>
        <end position="98"/>
    </location>
</feature>
<evidence type="ECO:0000259" key="17">
    <source>
        <dbReference type="PROSITE" id="PS50112"/>
    </source>
</evidence>
<dbReference type="PROSITE" id="PS50112">
    <property type="entry name" value="PAS"/>
    <property type="match status" value="1"/>
</dbReference>
<dbReference type="PANTHER" id="PTHR43065">
    <property type="entry name" value="SENSOR HISTIDINE KINASE"/>
    <property type="match status" value="1"/>
</dbReference>
<comment type="subcellular location">
    <subcellularLocation>
        <location evidence="2">Cell membrane</location>
        <topology evidence="2">Multi-pass membrane protein</topology>
    </subcellularLocation>
</comment>
<dbReference type="InterPro" id="IPR000014">
    <property type="entry name" value="PAS"/>
</dbReference>
<evidence type="ECO:0000259" key="16">
    <source>
        <dbReference type="PROSITE" id="PS50109"/>
    </source>
</evidence>
<evidence type="ECO:0000256" key="15">
    <source>
        <dbReference type="SAM" id="Phobius"/>
    </source>
</evidence>
<dbReference type="SUPFAM" id="SSF55785">
    <property type="entry name" value="PYP-like sensor domain (PAS domain)"/>
    <property type="match status" value="1"/>
</dbReference>
<dbReference type="InterPro" id="IPR003661">
    <property type="entry name" value="HisK_dim/P_dom"/>
</dbReference>
<keyword evidence="10" id="KW-0067">ATP-binding</keyword>
<evidence type="ECO:0000256" key="11">
    <source>
        <dbReference type="ARBA" id="ARBA00022989"/>
    </source>
</evidence>
<sequence>MNEDLINVIISPINNVCVIIVMAYVLSHRKYYWEIVEGKRNTKNEVLFTLTFGIFSLYGAIAGGIANVRVLGPMLAGLLGGPIIGVGAGLFSGGYRLYDLRYGAAEVTNSAVLITLLAGLAGGFVHRWKKGQLPGVCEAAVFAASFEIFHMILTLIMGQWSDGVIDIVKRFAIPMTVAHTVGAAIFIFVTRNVVSARKNQIEKDNAQRELQKSEERFATAFNLNPSPMSIRTIDDGRCIMINDSFLRTFEYTREEVIGETLRNLHILIDDYDEIVQVLREGKSIRNFETHAYTKSGKLQIGLLFCELIDIGGKPYTLSVYIDISERKKLEEARLERLNLVGYMSTGIAHEIRNPLTTIRGFIQFLRAKKDLIHYSEYFDLTIQELDQINSIMSELILLARSKSVDFTLINLNTLICGLLPLIKEDGMATNKEVDVDLGDIPDLLMDKKEMKQLILKLSKNGIESMEDNGILKISTYIDSGEVVLSVQDRGKGMDAEMLKKIGTPFFSTKDTGTGLGLAICYSIAERHRAVIAIESSSKGTTFLVKFKI</sequence>
<evidence type="ECO:0000256" key="7">
    <source>
        <dbReference type="ARBA" id="ARBA00022692"/>
    </source>
</evidence>
<keyword evidence="8" id="KW-0547">Nucleotide-binding</keyword>
<evidence type="ECO:0000256" key="13">
    <source>
        <dbReference type="ARBA" id="ARBA00023136"/>
    </source>
</evidence>
<feature type="transmembrane region" description="Helical" evidence="15">
    <location>
        <begin position="140"/>
        <end position="159"/>
    </location>
</feature>
<evidence type="ECO:0000256" key="8">
    <source>
        <dbReference type="ARBA" id="ARBA00022741"/>
    </source>
</evidence>
<dbReference type="PANTHER" id="PTHR43065:SF46">
    <property type="entry name" value="C4-DICARBOXYLATE TRANSPORT SENSOR PROTEIN DCTB"/>
    <property type="match status" value="1"/>
</dbReference>
<dbReference type="SMART" id="SM00388">
    <property type="entry name" value="HisKA"/>
    <property type="match status" value="1"/>
</dbReference>
<dbReference type="SUPFAM" id="SSF55874">
    <property type="entry name" value="ATPase domain of HSP90 chaperone/DNA topoisomerase II/histidine kinase"/>
    <property type="match status" value="1"/>
</dbReference>